<sequence>MHTLTHLNWAHLGALLLAAAWAALALHMGWGNLLLLLGGLLLVLGWFALWEWRRPYREDWRAQPADRRRDALFALALLATDALADLLIRGLVMQLNAAGAGPAATLPLWLAVPLAALLGEFGDYWLHRLKHRGGWLWRVHFVHHRPTALNVTNNFTTHPLDLLLRKTVHVLPLWLAGFDAQAIALAGLFSQTQSFATHANTRGTLGWLNYLIGSAELHRWHHSVNVAEALNFGTALPLWDQLFGTYRRHGAPQRVGVNAPAEPDQHDGLGLLLHPLRPRRRHPDAPGAHGEAP</sequence>
<organism evidence="8 9">
    <name type="scientific">Aquipseudomonas alcaligenes</name>
    <name type="common">Pseudomonas alcaligenes</name>
    <dbReference type="NCBI Taxonomy" id="43263"/>
    <lineage>
        <taxon>Bacteria</taxon>
        <taxon>Pseudomonadati</taxon>
        <taxon>Pseudomonadota</taxon>
        <taxon>Gammaproteobacteria</taxon>
        <taxon>Pseudomonadales</taxon>
        <taxon>Pseudomonadaceae</taxon>
        <taxon>Aquipseudomonas</taxon>
    </lineage>
</organism>
<dbReference type="GO" id="GO:0016491">
    <property type="term" value="F:oxidoreductase activity"/>
    <property type="evidence" value="ECO:0007669"/>
    <property type="project" value="InterPro"/>
</dbReference>
<evidence type="ECO:0000313" key="8">
    <source>
        <dbReference type="EMBL" id="PYC22750.1"/>
    </source>
</evidence>
<protein>
    <recommendedName>
        <fullName evidence="7">Fatty acid hydroxylase domain-containing protein</fullName>
    </recommendedName>
</protein>
<evidence type="ECO:0000259" key="7">
    <source>
        <dbReference type="Pfam" id="PF04116"/>
    </source>
</evidence>
<feature type="transmembrane region" description="Helical" evidence="6">
    <location>
        <begin position="71"/>
        <end position="92"/>
    </location>
</feature>
<feature type="transmembrane region" description="Helical" evidence="6">
    <location>
        <begin position="30"/>
        <end position="50"/>
    </location>
</feature>
<evidence type="ECO:0000256" key="6">
    <source>
        <dbReference type="SAM" id="Phobius"/>
    </source>
</evidence>
<keyword evidence="4 6" id="KW-0472">Membrane</keyword>
<accession>A0A2V4LDB5</accession>
<comment type="caution">
    <text evidence="8">The sequence shown here is derived from an EMBL/GenBank/DDBJ whole genome shotgun (WGS) entry which is preliminary data.</text>
</comment>
<evidence type="ECO:0000256" key="4">
    <source>
        <dbReference type="ARBA" id="ARBA00023136"/>
    </source>
</evidence>
<dbReference type="GO" id="GO:0005506">
    <property type="term" value="F:iron ion binding"/>
    <property type="evidence" value="ECO:0007669"/>
    <property type="project" value="InterPro"/>
</dbReference>
<reference evidence="8 9" key="1">
    <citation type="submission" date="2018-06" db="EMBL/GenBank/DDBJ databases">
        <title>Pseudomonas diversity within urban Lake Michigan freshwaters.</title>
        <authorList>
            <person name="Batrich M."/>
            <person name="Hatzopoulos T."/>
            <person name="Putonti C."/>
        </authorList>
    </citation>
    <scope>NUCLEOTIDE SEQUENCE [LARGE SCALE GENOMIC DNA]</scope>
    <source>
        <strain evidence="8 9">MB-090714</strain>
    </source>
</reference>
<proteinExistence type="predicted"/>
<keyword evidence="2 6" id="KW-0812">Transmembrane</keyword>
<comment type="subcellular location">
    <subcellularLocation>
        <location evidence="1">Membrane</location>
    </subcellularLocation>
</comment>
<dbReference type="OrthoDB" id="9770329at2"/>
<keyword evidence="3 6" id="KW-1133">Transmembrane helix</keyword>
<name>A0A2V4LDB5_AQUAC</name>
<dbReference type="Proteomes" id="UP000248146">
    <property type="component" value="Unassembled WGS sequence"/>
</dbReference>
<dbReference type="GO" id="GO:0016020">
    <property type="term" value="C:membrane"/>
    <property type="evidence" value="ECO:0007669"/>
    <property type="project" value="UniProtKB-SubCell"/>
</dbReference>
<evidence type="ECO:0000256" key="2">
    <source>
        <dbReference type="ARBA" id="ARBA00022692"/>
    </source>
</evidence>
<feature type="region of interest" description="Disordered" evidence="5">
    <location>
        <begin position="258"/>
        <end position="293"/>
    </location>
</feature>
<dbReference type="EMBL" id="QJRX01000007">
    <property type="protein sequence ID" value="PYC22750.1"/>
    <property type="molecule type" value="Genomic_DNA"/>
</dbReference>
<feature type="transmembrane region" description="Helical" evidence="6">
    <location>
        <begin position="104"/>
        <end position="126"/>
    </location>
</feature>
<dbReference type="RefSeq" id="WP_110683283.1">
    <property type="nucleotide sequence ID" value="NZ_QJRX01000007.1"/>
</dbReference>
<evidence type="ECO:0000256" key="1">
    <source>
        <dbReference type="ARBA" id="ARBA00004370"/>
    </source>
</evidence>
<evidence type="ECO:0000256" key="3">
    <source>
        <dbReference type="ARBA" id="ARBA00022989"/>
    </source>
</evidence>
<dbReference type="InterPro" id="IPR006694">
    <property type="entry name" value="Fatty_acid_hydroxylase"/>
</dbReference>
<dbReference type="AlphaFoldDB" id="A0A2V4LDB5"/>
<dbReference type="PANTHER" id="PTHR11863">
    <property type="entry name" value="STEROL DESATURASE"/>
    <property type="match status" value="1"/>
</dbReference>
<dbReference type="Pfam" id="PF04116">
    <property type="entry name" value="FA_hydroxylase"/>
    <property type="match status" value="1"/>
</dbReference>
<gene>
    <name evidence="8" type="ORF">DMO17_14925</name>
</gene>
<feature type="domain" description="Fatty acid hydroxylase" evidence="7">
    <location>
        <begin position="113"/>
        <end position="245"/>
    </location>
</feature>
<dbReference type="GO" id="GO:0008610">
    <property type="term" value="P:lipid biosynthetic process"/>
    <property type="evidence" value="ECO:0007669"/>
    <property type="project" value="InterPro"/>
</dbReference>
<feature type="transmembrane region" description="Helical" evidence="6">
    <location>
        <begin position="7"/>
        <end position="24"/>
    </location>
</feature>
<evidence type="ECO:0000313" key="9">
    <source>
        <dbReference type="Proteomes" id="UP000248146"/>
    </source>
</evidence>
<evidence type="ECO:0000256" key="5">
    <source>
        <dbReference type="SAM" id="MobiDB-lite"/>
    </source>
</evidence>
<dbReference type="InterPro" id="IPR050307">
    <property type="entry name" value="Sterol_Desaturase_Related"/>
</dbReference>